<organism evidence="1">
    <name type="scientific">Salmonella enterica</name>
    <name type="common">Salmonella choleraesuis</name>
    <dbReference type="NCBI Taxonomy" id="28901"/>
    <lineage>
        <taxon>Bacteria</taxon>
        <taxon>Pseudomonadati</taxon>
        <taxon>Pseudomonadota</taxon>
        <taxon>Gammaproteobacteria</taxon>
        <taxon>Enterobacterales</taxon>
        <taxon>Enterobacteriaceae</taxon>
        <taxon>Salmonella</taxon>
    </lineage>
</organism>
<accession>A0A743SPB3</accession>
<dbReference type="EMBL" id="DAAUQX010000059">
    <property type="protein sequence ID" value="HAF2130309.1"/>
    <property type="molecule type" value="Genomic_DNA"/>
</dbReference>
<comment type="caution">
    <text evidence="1">The sequence shown here is derived from an EMBL/GenBank/DDBJ whole genome shotgun (WGS) entry which is preliminary data.</text>
</comment>
<sequence>MRVNGQHFNDSRKRDYLRDTLDIINGGQKVTDFSDLLFYFRTLKKTEGRYPYPELKSLFNPMNIYPFYFFMPFLFVNDIPERNQYKEKIRMAGIISTLIARRTILTDLFADEQYEQLISRDMGDLKKENLGYYIQILDFEIDKIISDVFSDDVFFHESYNLRFSEYISTMLTERKLSPLIGMDDFQFKKYATGKSVLHILVSDMVLGIIKRPALREQFDKILRSFIMYLTVQDDVLDIVEDIKKQQPSHFYPWISGGKIIDKPDDNTEKAVILKFYLGGGVERCEALFNKYVNDIKKHSMDAGIPLYSWLKVIDKMSEKTSLRIERFKTATEELKNSIIKRECDG</sequence>
<evidence type="ECO:0008006" key="2">
    <source>
        <dbReference type="Google" id="ProtNLM"/>
    </source>
</evidence>
<reference evidence="1" key="2">
    <citation type="submission" date="2020-02" db="EMBL/GenBank/DDBJ databases">
        <authorList>
            <consortium name="NCBI Pathogen Detection Project"/>
        </authorList>
    </citation>
    <scope>NUCLEOTIDE SEQUENCE</scope>
    <source>
        <strain evidence="1">MA.CK_00/00001968</strain>
    </source>
</reference>
<protein>
    <recommendedName>
        <fullName evidence="2">Class 1 isoprenoid biosynthesis enzyme</fullName>
    </recommendedName>
</protein>
<evidence type="ECO:0000313" key="1">
    <source>
        <dbReference type="EMBL" id="HAF2130309.1"/>
    </source>
</evidence>
<proteinExistence type="predicted"/>
<dbReference type="AlphaFoldDB" id="A0A743SPB3"/>
<name>A0A743SPB3_SALER</name>
<gene>
    <name evidence="1" type="ORF">G9F27_004586</name>
</gene>
<reference evidence="1" key="1">
    <citation type="journal article" date="2018" name="Genome Biol.">
        <title>SKESA: strategic k-mer extension for scrupulous assemblies.</title>
        <authorList>
            <person name="Souvorov A."/>
            <person name="Agarwala R."/>
            <person name="Lipman D.J."/>
        </authorList>
    </citation>
    <scope>NUCLEOTIDE SEQUENCE</scope>
    <source>
        <strain evidence="1">MA.CK_00/00001968</strain>
    </source>
</reference>